<dbReference type="Proteomes" id="UP001374579">
    <property type="component" value="Unassembled WGS sequence"/>
</dbReference>
<dbReference type="AlphaFoldDB" id="A0AAN9BRY2"/>
<comment type="caution">
    <text evidence="1">The sequence shown here is derived from an EMBL/GenBank/DDBJ whole genome shotgun (WGS) entry which is preliminary data.</text>
</comment>
<reference evidence="1 2" key="1">
    <citation type="submission" date="2024-02" db="EMBL/GenBank/DDBJ databases">
        <title>Chromosome-scale genome assembly of the rough periwinkle Littorina saxatilis.</title>
        <authorList>
            <person name="De Jode A."/>
            <person name="Faria R."/>
            <person name="Formenti G."/>
            <person name="Sims Y."/>
            <person name="Smith T.P."/>
            <person name="Tracey A."/>
            <person name="Wood J.M.D."/>
            <person name="Zagrodzka Z.B."/>
            <person name="Johannesson K."/>
            <person name="Butlin R.K."/>
            <person name="Leder E.H."/>
        </authorList>
    </citation>
    <scope>NUCLEOTIDE SEQUENCE [LARGE SCALE GENOMIC DNA]</scope>
    <source>
        <strain evidence="1">Snail1</strain>
        <tissue evidence="1">Muscle</tissue>
    </source>
</reference>
<protein>
    <submittedName>
        <fullName evidence="1">Uncharacterized protein</fullName>
    </submittedName>
</protein>
<sequence length="159" mass="17931">MRNRRAIETINEELVFFCGGTLDVRSHLSGNLAALKDSLGASQHEQEAANSVTVFSEFSEDRTVENLLSDVDSTLENFHCMSHRLHYRRRSSLRHHFWDSRANFQQLRAALADGFPDMAPCDPWHGKPATVLSYGVISAAQDLLNDVSGYCNQHQHHHG</sequence>
<gene>
    <name evidence="1" type="ORF">V1264_014061</name>
</gene>
<evidence type="ECO:0000313" key="1">
    <source>
        <dbReference type="EMBL" id="KAK7110136.1"/>
    </source>
</evidence>
<keyword evidence="2" id="KW-1185">Reference proteome</keyword>
<evidence type="ECO:0000313" key="2">
    <source>
        <dbReference type="Proteomes" id="UP001374579"/>
    </source>
</evidence>
<name>A0AAN9BRY2_9CAEN</name>
<dbReference type="EMBL" id="JBAMIC010000003">
    <property type="protein sequence ID" value="KAK7110136.1"/>
    <property type="molecule type" value="Genomic_DNA"/>
</dbReference>
<accession>A0AAN9BRY2</accession>
<organism evidence="1 2">
    <name type="scientific">Littorina saxatilis</name>
    <dbReference type="NCBI Taxonomy" id="31220"/>
    <lineage>
        <taxon>Eukaryota</taxon>
        <taxon>Metazoa</taxon>
        <taxon>Spiralia</taxon>
        <taxon>Lophotrochozoa</taxon>
        <taxon>Mollusca</taxon>
        <taxon>Gastropoda</taxon>
        <taxon>Caenogastropoda</taxon>
        <taxon>Littorinimorpha</taxon>
        <taxon>Littorinoidea</taxon>
        <taxon>Littorinidae</taxon>
        <taxon>Littorina</taxon>
    </lineage>
</organism>
<proteinExistence type="predicted"/>